<evidence type="ECO:0000256" key="10">
    <source>
        <dbReference type="SAM" id="MobiDB-lite"/>
    </source>
</evidence>
<dbReference type="PANTHER" id="PTHR10445">
    <property type="entry name" value="GENERAL TRANSCRIPTION FACTOR IIF SUBUNIT 2"/>
    <property type="match status" value="1"/>
</dbReference>
<accession>A0A7R9QHE5</accession>
<evidence type="ECO:0000313" key="13">
    <source>
        <dbReference type="EMBL" id="CAD7645841.1"/>
    </source>
</evidence>
<evidence type="ECO:0000259" key="11">
    <source>
        <dbReference type="Pfam" id="PF02270"/>
    </source>
</evidence>
<dbReference type="GO" id="GO:0006367">
    <property type="term" value="P:transcription initiation at RNA polymerase II promoter"/>
    <property type="evidence" value="ECO:0007669"/>
    <property type="project" value="InterPro"/>
</dbReference>
<organism evidence="13">
    <name type="scientific">Oppiella nova</name>
    <dbReference type="NCBI Taxonomy" id="334625"/>
    <lineage>
        <taxon>Eukaryota</taxon>
        <taxon>Metazoa</taxon>
        <taxon>Ecdysozoa</taxon>
        <taxon>Arthropoda</taxon>
        <taxon>Chelicerata</taxon>
        <taxon>Arachnida</taxon>
        <taxon>Acari</taxon>
        <taxon>Acariformes</taxon>
        <taxon>Sarcoptiformes</taxon>
        <taxon>Oribatida</taxon>
        <taxon>Brachypylina</taxon>
        <taxon>Oppioidea</taxon>
        <taxon>Oppiidae</taxon>
        <taxon>Oppiella</taxon>
    </lineage>
</organism>
<feature type="compositionally biased region" description="Basic and acidic residues" evidence="10">
    <location>
        <begin position="474"/>
        <end position="487"/>
    </location>
</feature>
<dbReference type="Pfam" id="PF02270">
    <property type="entry name" value="TFIIF_beta"/>
    <property type="match status" value="1"/>
</dbReference>
<evidence type="ECO:0000256" key="5">
    <source>
        <dbReference type="ARBA" id="ARBA00023125"/>
    </source>
</evidence>
<feature type="coiled-coil region" evidence="9">
    <location>
        <begin position="336"/>
        <end position="388"/>
    </location>
</feature>
<evidence type="ECO:0000256" key="3">
    <source>
        <dbReference type="ARBA" id="ARBA00020815"/>
    </source>
</evidence>
<dbReference type="GO" id="GO:0006368">
    <property type="term" value="P:transcription elongation by RNA polymerase II"/>
    <property type="evidence" value="ECO:0007669"/>
    <property type="project" value="UniProtKB-ARBA"/>
</dbReference>
<feature type="domain" description="TFIIF beta subunit HTH" evidence="11">
    <location>
        <begin position="694"/>
        <end position="757"/>
    </location>
</feature>
<keyword evidence="9" id="KW-0175">Coiled coil</keyword>
<protein>
    <recommendedName>
        <fullName evidence="3">General transcription factor IIF subunit 2</fullName>
    </recommendedName>
    <alternativeName>
        <fullName evidence="8">Transcription initiation factor IIF subunit beta</fullName>
    </alternativeName>
</protein>
<dbReference type="Pfam" id="PF17683">
    <property type="entry name" value="TFIIF_beta_N"/>
    <property type="match status" value="1"/>
</dbReference>
<feature type="compositionally biased region" description="Polar residues" evidence="10">
    <location>
        <begin position="488"/>
        <end position="500"/>
    </location>
</feature>
<dbReference type="SUPFAM" id="SSF46785">
    <property type="entry name" value="Winged helix' DNA-binding domain"/>
    <property type="match status" value="1"/>
</dbReference>
<dbReference type="InterPro" id="IPR036388">
    <property type="entry name" value="WH-like_DNA-bd_sf"/>
</dbReference>
<comment type="subcellular location">
    <subcellularLocation>
        <location evidence="1">Nucleus</location>
    </subcellularLocation>
</comment>
<evidence type="ECO:0000256" key="8">
    <source>
        <dbReference type="ARBA" id="ARBA00033388"/>
    </source>
</evidence>
<keyword evidence="5" id="KW-0238">DNA-binding</keyword>
<dbReference type="OrthoDB" id="26094at2759"/>
<gene>
    <name evidence="13" type="ORF">ONB1V03_LOCUS5416</name>
</gene>
<dbReference type="Gene3D" id="1.10.10.10">
    <property type="entry name" value="Winged helix-like DNA-binding domain superfamily/Winged helix DNA-binding domain"/>
    <property type="match status" value="1"/>
</dbReference>
<dbReference type="GO" id="GO:0005674">
    <property type="term" value="C:transcription factor TFIIF complex"/>
    <property type="evidence" value="ECO:0007669"/>
    <property type="project" value="InterPro"/>
</dbReference>
<evidence type="ECO:0000256" key="4">
    <source>
        <dbReference type="ARBA" id="ARBA00023015"/>
    </source>
</evidence>
<dbReference type="Proteomes" id="UP000728032">
    <property type="component" value="Unassembled WGS sequence"/>
</dbReference>
<dbReference type="FunFam" id="1.10.10.10:FF:000035">
    <property type="entry name" value="General transcription factor IIF subunit 2"/>
    <property type="match status" value="1"/>
</dbReference>
<dbReference type="GO" id="GO:0003677">
    <property type="term" value="F:DNA binding"/>
    <property type="evidence" value="ECO:0007669"/>
    <property type="project" value="UniProtKB-KW"/>
</dbReference>
<keyword evidence="4" id="KW-0805">Transcription regulation</keyword>
<proteinExistence type="inferred from homology"/>
<dbReference type="InterPro" id="IPR003196">
    <property type="entry name" value="TFIIF_beta"/>
</dbReference>
<dbReference type="CDD" id="cd07980">
    <property type="entry name" value="TFIIF_beta"/>
    <property type="match status" value="1"/>
</dbReference>
<keyword evidence="14" id="KW-1185">Reference proteome</keyword>
<evidence type="ECO:0000256" key="7">
    <source>
        <dbReference type="ARBA" id="ARBA00023242"/>
    </source>
</evidence>
<dbReference type="EMBL" id="CAJPVJ010002180">
    <property type="protein sequence ID" value="CAG2165881.1"/>
    <property type="molecule type" value="Genomic_DNA"/>
</dbReference>
<dbReference type="PANTHER" id="PTHR10445:SF0">
    <property type="entry name" value="GENERAL TRANSCRIPTION FACTOR IIF SUBUNIT 2"/>
    <property type="match status" value="1"/>
</dbReference>
<dbReference type="EMBL" id="OC917005">
    <property type="protein sequence ID" value="CAD7645841.1"/>
    <property type="molecule type" value="Genomic_DNA"/>
</dbReference>
<evidence type="ECO:0000313" key="14">
    <source>
        <dbReference type="Proteomes" id="UP000728032"/>
    </source>
</evidence>
<dbReference type="AlphaFoldDB" id="A0A7R9QHE5"/>
<dbReference type="SUPFAM" id="SSF50916">
    <property type="entry name" value="Rap30/74 interaction domains"/>
    <property type="match status" value="1"/>
</dbReference>
<keyword evidence="6" id="KW-0804">Transcription</keyword>
<dbReference type="InterPro" id="IPR040504">
    <property type="entry name" value="TFIIF_beta_N"/>
</dbReference>
<feature type="domain" description="TFIIF beta subunit N-terminal" evidence="12">
    <location>
        <begin position="531"/>
        <end position="620"/>
    </location>
</feature>
<sequence length="765" mass="88107">MAFNILSADRNTLSVYFQLHQTIEMQFCDHSDVLLGFVAISLSQFVNQTQTAFKPIEGSFMLLPDNETIDISDPFPIVGVSIELRSDDKMDLQKPVAIETQHLNELKSPLTNRTKDGNNSKLKPNDKESIESDLNHYCFAIDLRNIRVIDSSIPQINSCYLQFMYAFFGHTESIKTFPSIKLLADEEVVIPHGFCAFNFATTQLKLEKTFKEIPLIIEMIEETSIHTITGVAKVDLSTILRVKPNKAEAKQAVNTSVPVLNEQNKPLAQIQIIMFLQNYGKTKIPLLPNLQDVSAMRDMDSMDGNTSQTLHFLDDLMTETALEIELWKEKQLILFRERLKQNETQFLKELSEKQSQKEEEVKRKLDDLTQLESKLLKSLEEMNARENDIILKENEIEFKQKEINLRYETLNDEISGVLSELKDDYEQRISYEKNKLKDVESEKCRFQERVYSLERKVKEKENIIKELEEKIKERKTSETRIGSKEPKTTTSVKTGPKNANTTPKAILVTREPSLSSKEGKEGGLDCTNASRGVWLVKVPKYMNSRWQRASPMTEIGRLHITKGSNGKPEILFNLSQELTKSETNEATKEALIPTEHQFAISDIKYQTLAVFSQKSDDSCSVLALEGNVVQKGECRPIGNDNYMNLKKETIRQASQPTRTVQQLDKAVVNYKPIAAHKSELDFESKKKSEGKKSREDKDKVQDVLFSAFEKHQYYNIKDLERITRQPIPYLKEILKEICHYNAKNPHKNMWELKPEFRHYNKQNQS</sequence>
<evidence type="ECO:0000259" key="12">
    <source>
        <dbReference type="Pfam" id="PF17683"/>
    </source>
</evidence>
<keyword evidence="7" id="KW-0539">Nucleus</keyword>
<evidence type="ECO:0000256" key="6">
    <source>
        <dbReference type="ARBA" id="ARBA00023163"/>
    </source>
</evidence>
<dbReference type="InterPro" id="IPR040450">
    <property type="entry name" value="TFIIF_beta_HTH"/>
</dbReference>
<feature type="region of interest" description="Disordered" evidence="10">
    <location>
        <begin position="474"/>
        <end position="500"/>
    </location>
</feature>
<name>A0A7R9QHE5_9ACAR</name>
<evidence type="ECO:0000256" key="1">
    <source>
        <dbReference type="ARBA" id="ARBA00004123"/>
    </source>
</evidence>
<comment type="similarity">
    <text evidence="2">Belongs to the TFIIF beta subunit family.</text>
</comment>
<evidence type="ECO:0000256" key="2">
    <source>
        <dbReference type="ARBA" id="ARBA00009543"/>
    </source>
</evidence>
<dbReference type="InterPro" id="IPR011039">
    <property type="entry name" value="TFIIF_interaction"/>
</dbReference>
<reference evidence="13" key="1">
    <citation type="submission" date="2020-11" db="EMBL/GenBank/DDBJ databases">
        <authorList>
            <person name="Tran Van P."/>
        </authorList>
    </citation>
    <scope>NUCLEOTIDE SEQUENCE</scope>
</reference>
<dbReference type="InterPro" id="IPR036390">
    <property type="entry name" value="WH_DNA-bd_sf"/>
</dbReference>
<evidence type="ECO:0000256" key="9">
    <source>
        <dbReference type="SAM" id="Coils"/>
    </source>
</evidence>